<organism evidence="2 3">
    <name type="scientific">Buddleja alternifolia</name>
    <dbReference type="NCBI Taxonomy" id="168488"/>
    <lineage>
        <taxon>Eukaryota</taxon>
        <taxon>Viridiplantae</taxon>
        <taxon>Streptophyta</taxon>
        <taxon>Embryophyta</taxon>
        <taxon>Tracheophyta</taxon>
        <taxon>Spermatophyta</taxon>
        <taxon>Magnoliopsida</taxon>
        <taxon>eudicotyledons</taxon>
        <taxon>Gunneridae</taxon>
        <taxon>Pentapetalae</taxon>
        <taxon>asterids</taxon>
        <taxon>lamiids</taxon>
        <taxon>Lamiales</taxon>
        <taxon>Scrophulariaceae</taxon>
        <taxon>Buddlejeae</taxon>
        <taxon>Buddleja</taxon>
    </lineage>
</organism>
<dbReference type="AlphaFoldDB" id="A0AAV6W3U2"/>
<evidence type="ECO:0000313" key="3">
    <source>
        <dbReference type="Proteomes" id="UP000826271"/>
    </source>
</evidence>
<dbReference type="Proteomes" id="UP000826271">
    <property type="component" value="Unassembled WGS sequence"/>
</dbReference>
<dbReference type="EMBL" id="WHWC01000018">
    <property type="protein sequence ID" value="KAG8365069.1"/>
    <property type="molecule type" value="Genomic_DNA"/>
</dbReference>
<reference evidence="2" key="1">
    <citation type="submission" date="2019-10" db="EMBL/GenBank/DDBJ databases">
        <authorList>
            <person name="Zhang R."/>
            <person name="Pan Y."/>
            <person name="Wang J."/>
            <person name="Ma R."/>
            <person name="Yu S."/>
        </authorList>
    </citation>
    <scope>NUCLEOTIDE SEQUENCE</scope>
    <source>
        <strain evidence="2">LA-IB0</strain>
        <tissue evidence="2">Leaf</tissue>
    </source>
</reference>
<name>A0AAV6W3U2_9LAMI</name>
<proteinExistence type="predicted"/>
<evidence type="ECO:0000313" key="2">
    <source>
        <dbReference type="EMBL" id="KAG8365069.1"/>
    </source>
</evidence>
<keyword evidence="1" id="KW-0472">Membrane</keyword>
<gene>
    <name evidence="2" type="ORF">BUALT_Bualt18G0065800</name>
</gene>
<sequence length="68" mass="7996">MCNRARNVIPRLLRNVDRLEPELRILRQREKRAWLILMVCLLIFVMILLNEKSGVPKSPSVSMKQLPV</sequence>
<comment type="caution">
    <text evidence="2">The sequence shown here is derived from an EMBL/GenBank/DDBJ whole genome shotgun (WGS) entry which is preliminary data.</text>
</comment>
<keyword evidence="1" id="KW-0812">Transmembrane</keyword>
<keyword evidence="3" id="KW-1185">Reference proteome</keyword>
<feature type="transmembrane region" description="Helical" evidence="1">
    <location>
        <begin position="33"/>
        <end position="49"/>
    </location>
</feature>
<keyword evidence="1" id="KW-1133">Transmembrane helix</keyword>
<evidence type="ECO:0000256" key="1">
    <source>
        <dbReference type="SAM" id="Phobius"/>
    </source>
</evidence>
<protein>
    <submittedName>
        <fullName evidence="2">Uncharacterized protein</fullName>
    </submittedName>
</protein>
<accession>A0AAV6W3U2</accession>